<feature type="binding site" evidence="10">
    <location>
        <position position="73"/>
    </location>
    <ligand>
        <name>Na(+)</name>
        <dbReference type="ChEBI" id="CHEBI:29101"/>
        <note>structural</note>
    </ligand>
</feature>
<evidence type="ECO:0000256" key="9">
    <source>
        <dbReference type="ARBA" id="ARBA00049940"/>
    </source>
</evidence>
<keyword evidence="5 10" id="KW-0472">Membrane</keyword>
<dbReference type="RefSeq" id="WP_305003410.1">
    <property type="nucleotide sequence ID" value="NZ_JAUQUB010000003.1"/>
</dbReference>
<keyword evidence="10" id="KW-0813">Transport</keyword>
<comment type="subcellular location">
    <subcellularLocation>
        <location evidence="1 10">Cell membrane</location>
        <topology evidence="1 10">Multi-pass membrane protein</topology>
    </subcellularLocation>
</comment>
<reference evidence="11 12" key="1">
    <citation type="submission" date="2023-07" db="EMBL/GenBank/DDBJ databases">
        <title>Protaetiibacter sp. nov WY-16 isolated from soil.</title>
        <authorList>
            <person name="Liu B."/>
            <person name="Wan Y."/>
        </authorList>
    </citation>
    <scope>NUCLEOTIDE SEQUENCE [LARGE SCALE GENOMIC DNA]</scope>
    <source>
        <strain evidence="11 12">WY-16</strain>
    </source>
</reference>
<comment type="function">
    <text evidence="9 10">Fluoride-specific ion channel. Important for reducing fluoride concentration in the cell, thus reducing its toxicity.</text>
</comment>
<dbReference type="PANTHER" id="PTHR28259:SF1">
    <property type="entry name" value="FLUORIDE EXPORT PROTEIN 1-RELATED"/>
    <property type="match status" value="1"/>
</dbReference>
<dbReference type="EMBL" id="JAUQUB010000003">
    <property type="protein sequence ID" value="MDO7882979.1"/>
    <property type="molecule type" value="Genomic_DNA"/>
</dbReference>
<dbReference type="PANTHER" id="PTHR28259">
    <property type="entry name" value="FLUORIDE EXPORT PROTEIN 1-RELATED"/>
    <property type="match status" value="1"/>
</dbReference>
<evidence type="ECO:0000313" key="12">
    <source>
        <dbReference type="Proteomes" id="UP001241072"/>
    </source>
</evidence>
<dbReference type="InterPro" id="IPR003691">
    <property type="entry name" value="FluC"/>
</dbReference>
<feature type="transmembrane region" description="Helical" evidence="10">
    <location>
        <begin position="30"/>
        <end position="50"/>
    </location>
</feature>
<evidence type="ECO:0000256" key="2">
    <source>
        <dbReference type="ARBA" id="ARBA00022475"/>
    </source>
</evidence>
<evidence type="ECO:0000256" key="4">
    <source>
        <dbReference type="ARBA" id="ARBA00022989"/>
    </source>
</evidence>
<comment type="catalytic activity">
    <reaction evidence="8">
        <text>fluoride(in) = fluoride(out)</text>
        <dbReference type="Rhea" id="RHEA:76159"/>
        <dbReference type="ChEBI" id="CHEBI:17051"/>
    </reaction>
    <physiologicalReaction direction="left-to-right" evidence="8">
        <dbReference type="Rhea" id="RHEA:76160"/>
    </physiologicalReaction>
</comment>
<dbReference type="HAMAP" id="MF_00454">
    <property type="entry name" value="FluC"/>
    <property type="match status" value="1"/>
</dbReference>
<protein>
    <recommendedName>
        <fullName evidence="10">Fluoride-specific ion channel FluC</fullName>
    </recommendedName>
</protein>
<gene>
    <name evidence="10" type="primary">fluC</name>
    <name evidence="10" type="synonym">crcB</name>
    <name evidence="11" type="ORF">Q5716_12145</name>
</gene>
<keyword evidence="3 10" id="KW-0812">Transmembrane</keyword>
<keyword evidence="10" id="KW-0915">Sodium</keyword>
<comment type="caution">
    <text evidence="11">The sequence shown here is derived from an EMBL/GenBank/DDBJ whole genome shotgun (WGS) entry which is preliminary data.</text>
</comment>
<name>A0ABT9BPP2_9MICO</name>
<accession>A0ABT9BPP2</accession>
<evidence type="ECO:0000256" key="3">
    <source>
        <dbReference type="ARBA" id="ARBA00022692"/>
    </source>
</evidence>
<organism evidence="11 12">
    <name type="scientific">Antiquaquibacter soli</name>
    <dbReference type="NCBI Taxonomy" id="3064523"/>
    <lineage>
        <taxon>Bacteria</taxon>
        <taxon>Bacillati</taxon>
        <taxon>Actinomycetota</taxon>
        <taxon>Actinomycetes</taxon>
        <taxon>Micrococcales</taxon>
        <taxon>Microbacteriaceae</taxon>
        <taxon>Antiquaquibacter</taxon>
    </lineage>
</organism>
<keyword evidence="2 10" id="KW-1003">Cell membrane</keyword>
<sequence>MRDVLAVLAGGLVGTGLRLGLDSVLPHEGFAVSTLVANTVGALALGMLVARLWDRVPSWLRAGLGAGLLGSFTTFSALAVALVSLGAAGDWMPALAYLVATMALGLGAAWLGLRIGRPRATAPLDLVDE</sequence>
<dbReference type="Proteomes" id="UP001241072">
    <property type="component" value="Unassembled WGS sequence"/>
</dbReference>
<evidence type="ECO:0000256" key="8">
    <source>
        <dbReference type="ARBA" id="ARBA00035585"/>
    </source>
</evidence>
<feature type="transmembrane region" description="Helical" evidence="10">
    <location>
        <begin position="94"/>
        <end position="113"/>
    </location>
</feature>
<evidence type="ECO:0000256" key="5">
    <source>
        <dbReference type="ARBA" id="ARBA00023136"/>
    </source>
</evidence>
<feature type="transmembrane region" description="Helical" evidence="10">
    <location>
        <begin position="62"/>
        <end position="88"/>
    </location>
</feature>
<keyword evidence="4 10" id="KW-1133">Transmembrane helix</keyword>
<dbReference type="Pfam" id="PF02537">
    <property type="entry name" value="CRCB"/>
    <property type="match status" value="1"/>
</dbReference>
<evidence type="ECO:0000256" key="6">
    <source>
        <dbReference type="ARBA" id="ARBA00023303"/>
    </source>
</evidence>
<evidence type="ECO:0000256" key="10">
    <source>
        <dbReference type="HAMAP-Rule" id="MF_00454"/>
    </source>
</evidence>
<comment type="similarity">
    <text evidence="7 10">Belongs to the fluoride channel Fluc/FEX (TC 1.A.43) family.</text>
</comment>
<keyword evidence="10" id="KW-0479">Metal-binding</keyword>
<comment type="activity regulation">
    <text evidence="10">Na(+) is not transported, but it plays an essential structural role and its presence is essential for fluoride channel function.</text>
</comment>
<proteinExistence type="inferred from homology"/>
<evidence type="ECO:0000256" key="7">
    <source>
        <dbReference type="ARBA" id="ARBA00035120"/>
    </source>
</evidence>
<keyword evidence="12" id="KW-1185">Reference proteome</keyword>
<feature type="binding site" evidence="10">
    <location>
        <position position="70"/>
    </location>
    <ligand>
        <name>Na(+)</name>
        <dbReference type="ChEBI" id="CHEBI:29101"/>
        <note>structural</note>
    </ligand>
</feature>
<evidence type="ECO:0000313" key="11">
    <source>
        <dbReference type="EMBL" id="MDO7882979.1"/>
    </source>
</evidence>
<evidence type="ECO:0000256" key="1">
    <source>
        <dbReference type="ARBA" id="ARBA00004651"/>
    </source>
</evidence>
<keyword evidence="6 10" id="KW-0407">Ion channel</keyword>
<keyword evidence="10" id="KW-0406">Ion transport</keyword>